<dbReference type="Proteomes" id="UP001195483">
    <property type="component" value="Unassembled WGS sequence"/>
</dbReference>
<evidence type="ECO:0000313" key="3">
    <source>
        <dbReference type="EMBL" id="KAK3584247.1"/>
    </source>
</evidence>
<keyword evidence="4" id="KW-1185">Reference proteome</keyword>
<dbReference type="EMBL" id="JAEAOA010002069">
    <property type="protein sequence ID" value="KAK3584247.1"/>
    <property type="molecule type" value="Genomic_DNA"/>
</dbReference>
<evidence type="ECO:0000313" key="4">
    <source>
        <dbReference type="Proteomes" id="UP001195483"/>
    </source>
</evidence>
<evidence type="ECO:0000256" key="1">
    <source>
        <dbReference type="SAM" id="Coils"/>
    </source>
</evidence>
<protein>
    <submittedName>
        <fullName evidence="3">Uncharacterized protein</fullName>
    </submittedName>
</protein>
<reference evidence="3" key="1">
    <citation type="journal article" date="2021" name="Genome Biol. Evol.">
        <title>A High-Quality Reference Genome for a Parasitic Bivalve with Doubly Uniparental Inheritance (Bivalvia: Unionida).</title>
        <authorList>
            <person name="Smith C.H."/>
        </authorList>
    </citation>
    <scope>NUCLEOTIDE SEQUENCE</scope>
    <source>
        <strain evidence="3">CHS0354</strain>
    </source>
</reference>
<dbReference type="AlphaFoldDB" id="A0AAE0S2T4"/>
<keyword evidence="2" id="KW-0732">Signal</keyword>
<name>A0AAE0S2T4_9BIVA</name>
<sequence length="125" mass="14711">MHLRAIAVRYVIICTVLLLTDARIYAQTDVVPPDPTDKLYQQIQDQKDLVAKTEERLAILKNALDIRLISLNNELNEMRQARRESEKQLKELNLRIEDKKRELRQLLIIMLKFLKIEKQSRICSG</sequence>
<organism evidence="3 4">
    <name type="scientific">Potamilus streckersoni</name>
    <dbReference type="NCBI Taxonomy" id="2493646"/>
    <lineage>
        <taxon>Eukaryota</taxon>
        <taxon>Metazoa</taxon>
        <taxon>Spiralia</taxon>
        <taxon>Lophotrochozoa</taxon>
        <taxon>Mollusca</taxon>
        <taxon>Bivalvia</taxon>
        <taxon>Autobranchia</taxon>
        <taxon>Heteroconchia</taxon>
        <taxon>Palaeoheterodonta</taxon>
        <taxon>Unionida</taxon>
        <taxon>Unionoidea</taxon>
        <taxon>Unionidae</taxon>
        <taxon>Ambleminae</taxon>
        <taxon>Lampsilini</taxon>
        <taxon>Potamilus</taxon>
    </lineage>
</organism>
<feature type="chain" id="PRO_5042293324" evidence="2">
    <location>
        <begin position="27"/>
        <end position="125"/>
    </location>
</feature>
<reference evidence="3" key="3">
    <citation type="submission" date="2023-05" db="EMBL/GenBank/DDBJ databases">
        <authorList>
            <person name="Smith C.H."/>
        </authorList>
    </citation>
    <scope>NUCLEOTIDE SEQUENCE</scope>
    <source>
        <strain evidence="3">CHS0354</strain>
        <tissue evidence="3">Mantle</tissue>
    </source>
</reference>
<reference evidence="3" key="2">
    <citation type="journal article" date="2021" name="Genome Biol. Evol.">
        <title>Developing a high-quality reference genome for a parasitic bivalve with doubly uniparental inheritance (Bivalvia: Unionida).</title>
        <authorList>
            <person name="Smith C.H."/>
        </authorList>
    </citation>
    <scope>NUCLEOTIDE SEQUENCE</scope>
    <source>
        <strain evidence="3">CHS0354</strain>
        <tissue evidence="3">Mantle</tissue>
    </source>
</reference>
<feature type="coiled-coil region" evidence="1">
    <location>
        <begin position="36"/>
        <end position="109"/>
    </location>
</feature>
<gene>
    <name evidence="3" type="ORF">CHS0354_035328</name>
</gene>
<feature type="signal peptide" evidence="2">
    <location>
        <begin position="1"/>
        <end position="26"/>
    </location>
</feature>
<proteinExistence type="predicted"/>
<comment type="caution">
    <text evidence="3">The sequence shown here is derived from an EMBL/GenBank/DDBJ whole genome shotgun (WGS) entry which is preliminary data.</text>
</comment>
<keyword evidence="1" id="KW-0175">Coiled coil</keyword>
<accession>A0AAE0S2T4</accession>
<evidence type="ECO:0000256" key="2">
    <source>
        <dbReference type="SAM" id="SignalP"/>
    </source>
</evidence>